<keyword evidence="7 8" id="KW-0472">Membrane</keyword>
<accession>E1RA98</accession>
<dbReference type="AlphaFoldDB" id="E1RA98"/>
<dbReference type="RefSeq" id="WP_013252853.1">
    <property type="nucleotide sequence ID" value="NC_014364.1"/>
</dbReference>
<sequence length="376" mass="39144">MESPRQRSTGRLKKRFMTALANKKPGTGFSIGMLVLKLRTLIAFLAVLIVFSFIAPNFLSITNLIAMAKHSAIWAILAVGMTYVIIGGGIDLSIGSIVGLCGMIAGGLIAEGLRLPIFGIVIYFNVPMIILIVLLIGVLLGAVNGLIITKLGVAPFIATLGMLYMGRGFAMLRSGGKTFPNLIGNPALGNTGFPILGAGTMLGIPLVVWIAAVIAIIAAYVSQKTPFGRHIYAVGGNEDAAVLSGIRVNRLKMAIFMFSGFTAALTGLVLASQLVASHPATGEAYEMTAIAAVVLGGASLNGGRGSIGGTIIGALILGVLNDGLVMIGVSSFWQTAIKGMVLVLAVVIDQYQLRKQNEAALHQQQADEKGPEKVSA</sequence>
<evidence type="ECO:0000313" key="9">
    <source>
        <dbReference type="EMBL" id="ADK79389.1"/>
    </source>
</evidence>
<dbReference type="PANTHER" id="PTHR32196:SF21">
    <property type="entry name" value="ABC TRANSPORTER PERMEASE PROTEIN YPHD-RELATED"/>
    <property type="match status" value="1"/>
</dbReference>
<dbReference type="Pfam" id="PF02653">
    <property type="entry name" value="BPD_transp_2"/>
    <property type="match status" value="1"/>
</dbReference>
<protein>
    <submittedName>
        <fullName evidence="9">Inner-membrane translocator</fullName>
    </submittedName>
</protein>
<evidence type="ECO:0000256" key="3">
    <source>
        <dbReference type="ARBA" id="ARBA00022475"/>
    </source>
</evidence>
<evidence type="ECO:0000256" key="6">
    <source>
        <dbReference type="ARBA" id="ARBA00022989"/>
    </source>
</evidence>
<dbReference type="HOGENOM" id="CLU_028880_2_2_12"/>
<keyword evidence="10" id="KW-1185">Reference proteome</keyword>
<feature type="transmembrane region" description="Helical" evidence="8">
    <location>
        <begin position="117"/>
        <end position="140"/>
    </location>
</feature>
<keyword evidence="5 8" id="KW-0812">Transmembrane</keyword>
<dbReference type="GO" id="GO:0022857">
    <property type="term" value="F:transmembrane transporter activity"/>
    <property type="evidence" value="ECO:0007669"/>
    <property type="project" value="InterPro"/>
</dbReference>
<gene>
    <name evidence="9" type="ordered locus">Spirs_0232</name>
</gene>
<reference evidence="9 10" key="1">
    <citation type="journal article" date="2010" name="Stand. Genomic Sci.">
        <title>Complete genome sequence of Spirochaeta smaragdinae type strain (SEBR 4228).</title>
        <authorList>
            <person name="Mavromatis K."/>
            <person name="Yasawong M."/>
            <person name="Chertkov O."/>
            <person name="Lapidus A."/>
            <person name="Lucas S."/>
            <person name="Nolan M."/>
            <person name="Del Rio T.G."/>
            <person name="Tice H."/>
            <person name="Cheng J.F."/>
            <person name="Pitluck S."/>
            <person name="Liolios K."/>
            <person name="Ivanova N."/>
            <person name="Tapia R."/>
            <person name="Han C."/>
            <person name="Bruce D."/>
            <person name="Goodwin L."/>
            <person name="Pati A."/>
            <person name="Chen A."/>
            <person name="Palaniappan K."/>
            <person name="Land M."/>
            <person name="Hauser L."/>
            <person name="Chang Y.J."/>
            <person name="Jeffries C.D."/>
            <person name="Detter J.C."/>
            <person name="Rohde M."/>
            <person name="Brambilla E."/>
            <person name="Spring S."/>
            <person name="Goker M."/>
            <person name="Sikorski J."/>
            <person name="Woyke T."/>
            <person name="Bristow J."/>
            <person name="Eisen J.A."/>
            <person name="Markowitz V."/>
            <person name="Hugenholtz P."/>
            <person name="Klenk H.P."/>
            <person name="Kyrpides N.C."/>
        </authorList>
    </citation>
    <scope>NUCLEOTIDE SEQUENCE [LARGE SCALE GENOMIC DNA]</scope>
    <source>
        <strain evidence="10">DSM 11293 / JCM 15392 / SEBR 4228</strain>
    </source>
</reference>
<comment type="subcellular location">
    <subcellularLocation>
        <location evidence="1">Cell membrane</location>
        <topology evidence="1">Multi-pass membrane protein</topology>
    </subcellularLocation>
</comment>
<feature type="transmembrane region" description="Helical" evidence="8">
    <location>
        <begin position="41"/>
        <end position="60"/>
    </location>
</feature>
<dbReference type="InterPro" id="IPR001851">
    <property type="entry name" value="ABC_transp_permease"/>
</dbReference>
<feature type="transmembrane region" description="Helical" evidence="8">
    <location>
        <begin position="72"/>
        <end position="105"/>
    </location>
</feature>
<feature type="transmembrane region" description="Helical" evidence="8">
    <location>
        <begin position="152"/>
        <end position="172"/>
    </location>
</feature>
<evidence type="ECO:0000256" key="4">
    <source>
        <dbReference type="ARBA" id="ARBA00022519"/>
    </source>
</evidence>
<organism evidence="9 10">
    <name type="scientific">Sediminispirochaeta smaragdinae (strain DSM 11293 / JCM 15392 / SEBR 4228)</name>
    <name type="common">Spirochaeta smaragdinae</name>
    <dbReference type="NCBI Taxonomy" id="573413"/>
    <lineage>
        <taxon>Bacteria</taxon>
        <taxon>Pseudomonadati</taxon>
        <taxon>Spirochaetota</taxon>
        <taxon>Spirochaetia</taxon>
        <taxon>Spirochaetales</taxon>
        <taxon>Spirochaetaceae</taxon>
        <taxon>Sediminispirochaeta</taxon>
    </lineage>
</organism>
<dbReference type="CDD" id="cd06579">
    <property type="entry name" value="TM_PBP1_transp_AraH_like"/>
    <property type="match status" value="1"/>
</dbReference>
<evidence type="ECO:0000313" key="10">
    <source>
        <dbReference type="Proteomes" id="UP000002318"/>
    </source>
</evidence>
<feature type="transmembrane region" description="Helical" evidence="8">
    <location>
        <begin position="254"/>
        <end position="276"/>
    </location>
</feature>
<dbReference type="eggNOG" id="COG1172">
    <property type="taxonomic scope" value="Bacteria"/>
</dbReference>
<dbReference type="KEGG" id="ssm:Spirs_0232"/>
<keyword evidence="6 8" id="KW-1133">Transmembrane helix</keyword>
<keyword evidence="3" id="KW-1003">Cell membrane</keyword>
<keyword evidence="2" id="KW-0813">Transport</keyword>
<proteinExistence type="predicted"/>
<feature type="transmembrane region" description="Helical" evidence="8">
    <location>
        <begin position="307"/>
        <end position="325"/>
    </location>
</feature>
<keyword evidence="4" id="KW-0997">Cell inner membrane</keyword>
<evidence type="ECO:0000256" key="1">
    <source>
        <dbReference type="ARBA" id="ARBA00004651"/>
    </source>
</evidence>
<dbReference type="Proteomes" id="UP000002318">
    <property type="component" value="Chromosome"/>
</dbReference>
<dbReference type="PANTHER" id="PTHR32196">
    <property type="entry name" value="ABC TRANSPORTER PERMEASE PROTEIN YPHD-RELATED-RELATED"/>
    <property type="match status" value="1"/>
</dbReference>
<evidence type="ECO:0000256" key="5">
    <source>
        <dbReference type="ARBA" id="ARBA00022692"/>
    </source>
</evidence>
<name>E1RA98_SEDSS</name>
<dbReference type="STRING" id="573413.Spirs_0232"/>
<evidence type="ECO:0000256" key="8">
    <source>
        <dbReference type="SAM" id="Phobius"/>
    </source>
</evidence>
<feature type="transmembrane region" description="Helical" evidence="8">
    <location>
        <begin position="192"/>
        <end position="221"/>
    </location>
</feature>
<dbReference type="GO" id="GO:0005886">
    <property type="term" value="C:plasma membrane"/>
    <property type="evidence" value="ECO:0007669"/>
    <property type="project" value="UniProtKB-SubCell"/>
</dbReference>
<dbReference type="EMBL" id="CP002116">
    <property type="protein sequence ID" value="ADK79389.1"/>
    <property type="molecule type" value="Genomic_DNA"/>
</dbReference>
<evidence type="ECO:0000256" key="7">
    <source>
        <dbReference type="ARBA" id="ARBA00023136"/>
    </source>
</evidence>
<evidence type="ECO:0000256" key="2">
    <source>
        <dbReference type="ARBA" id="ARBA00022448"/>
    </source>
</evidence>